<dbReference type="InterPro" id="IPR025151">
    <property type="entry name" value="ELYS_dom"/>
</dbReference>
<dbReference type="AlphaFoldDB" id="A0A0C3PRF3"/>
<evidence type="ECO:0000313" key="5">
    <source>
        <dbReference type="Proteomes" id="UP000054248"/>
    </source>
</evidence>
<dbReference type="HOGENOM" id="CLU_700557_0_0_1"/>
<evidence type="ECO:0000313" key="4">
    <source>
        <dbReference type="EMBL" id="KIO17215.1"/>
    </source>
</evidence>
<dbReference type="EMBL" id="KN823415">
    <property type="protein sequence ID" value="KIO17215.1"/>
    <property type="molecule type" value="Genomic_DNA"/>
</dbReference>
<dbReference type="GO" id="GO:0005634">
    <property type="term" value="C:nucleus"/>
    <property type="evidence" value="ECO:0007669"/>
    <property type="project" value="UniProtKB-SubCell"/>
</dbReference>
<reference evidence="4 5" key="1">
    <citation type="submission" date="2014-04" db="EMBL/GenBank/DDBJ databases">
        <authorList>
            <consortium name="DOE Joint Genome Institute"/>
            <person name="Kuo A."/>
            <person name="Girlanda M."/>
            <person name="Perotto S."/>
            <person name="Kohler A."/>
            <person name="Nagy L.G."/>
            <person name="Floudas D."/>
            <person name="Copeland A."/>
            <person name="Barry K.W."/>
            <person name="Cichocki N."/>
            <person name="Veneault-Fourrey C."/>
            <person name="LaButti K."/>
            <person name="Lindquist E.A."/>
            <person name="Lipzen A."/>
            <person name="Lundell T."/>
            <person name="Morin E."/>
            <person name="Murat C."/>
            <person name="Sun H."/>
            <person name="Tunlid A."/>
            <person name="Henrissat B."/>
            <person name="Grigoriev I.V."/>
            <person name="Hibbett D.S."/>
            <person name="Martin F."/>
            <person name="Nordberg H.P."/>
            <person name="Cantor M.N."/>
            <person name="Hua S.X."/>
        </authorList>
    </citation>
    <scope>NUCLEOTIDE SEQUENCE [LARGE SCALE GENOMIC DNA]</scope>
    <source>
        <strain evidence="4 5">MUT 4182</strain>
    </source>
</reference>
<dbReference type="STRING" id="1051891.A0A0C3PRF3"/>
<keyword evidence="2" id="KW-0539">Nucleus</keyword>
<sequence length="394" mass="44449">MPPSEDLFDVTVFPWTQDVCREIVNRRTQLNGALFIDELLTIAGIDSNAMYPPHSPDAFVALQDAINNSEFDDVKRNCLLYYLLKAWNDNRSALFAQAKAIPRQYVILSDGYYYLDTGRLDTLGSGRSIFSLERMQRFIFTRVRAAVVSVCDPRITPDFTSKILRTLATEPSLDAKARSRLVLRYVRIGKPPLESQEDIECYLLALCENSSILDAWLYQRTFSEDPGHNESKGRLIDLIFDYCLYPRPRAQALKSLVAYPFTSFEHSRVVSYTLHHSPPPGTPKAATERALALLHDFVHVRLIHEGHYSEAIGLDRQFANSPFNIAGGLVSEGLESRRLGVKELLSVLPEVQRKLVDVRLEQGEEEEPSPALRTILSQPDIGAPVRLTSLPNIS</sequence>
<evidence type="ECO:0000259" key="3">
    <source>
        <dbReference type="Pfam" id="PF13934"/>
    </source>
</evidence>
<feature type="domain" description="ELYS-like" evidence="3">
    <location>
        <begin position="34"/>
        <end position="274"/>
    </location>
</feature>
<dbReference type="Proteomes" id="UP000054248">
    <property type="component" value="Unassembled WGS sequence"/>
</dbReference>
<accession>A0A0C3PRF3</accession>
<evidence type="ECO:0000256" key="1">
    <source>
        <dbReference type="ARBA" id="ARBA00004123"/>
    </source>
</evidence>
<proteinExistence type="predicted"/>
<comment type="subcellular location">
    <subcellularLocation>
        <location evidence="1">Nucleus</location>
    </subcellularLocation>
</comment>
<keyword evidence="5" id="KW-1185">Reference proteome</keyword>
<name>A0A0C3PRF3_9AGAM</name>
<reference evidence="5" key="2">
    <citation type="submission" date="2015-01" db="EMBL/GenBank/DDBJ databases">
        <title>Evolutionary Origins and Diversification of the Mycorrhizal Mutualists.</title>
        <authorList>
            <consortium name="DOE Joint Genome Institute"/>
            <consortium name="Mycorrhizal Genomics Consortium"/>
            <person name="Kohler A."/>
            <person name="Kuo A."/>
            <person name="Nagy L.G."/>
            <person name="Floudas D."/>
            <person name="Copeland A."/>
            <person name="Barry K.W."/>
            <person name="Cichocki N."/>
            <person name="Veneault-Fourrey C."/>
            <person name="LaButti K."/>
            <person name="Lindquist E.A."/>
            <person name="Lipzen A."/>
            <person name="Lundell T."/>
            <person name="Morin E."/>
            <person name="Murat C."/>
            <person name="Riley R."/>
            <person name="Ohm R."/>
            <person name="Sun H."/>
            <person name="Tunlid A."/>
            <person name="Henrissat B."/>
            <person name="Grigoriev I.V."/>
            <person name="Hibbett D.S."/>
            <person name="Martin F."/>
        </authorList>
    </citation>
    <scope>NUCLEOTIDE SEQUENCE [LARGE SCALE GENOMIC DNA]</scope>
    <source>
        <strain evidence="5">MUT 4182</strain>
    </source>
</reference>
<gene>
    <name evidence="4" type="ORF">M407DRAFT_33139</name>
</gene>
<dbReference type="OrthoDB" id="20729at2759"/>
<organism evidence="4 5">
    <name type="scientific">Tulasnella calospora MUT 4182</name>
    <dbReference type="NCBI Taxonomy" id="1051891"/>
    <lineage>
        <taxon>Eukaryota</taxon>
        <taxon>Fungi</taxon>
        <taxon>Dikarya</taxon>
        <taxon>Basidiomycota</taxon>
        <taxon>Agaricomycotina</taxon>
        <taxon>Agaricomycetes</taxon>
        <taxon>Cantharellales</taxon>
        <taxon>Tulasnellaceae</taxon>
        <taxon>Tulasnella</taxon>
    </lineage>
</organism>
<evidence type="ECO:0000256" key="2">
    <source>
        <dbReference type="ARBA" id="ARBA00023242"/>
    </source>
</evidence>
<dbReference type="Pfam" id="PF13934">
    <property type="entry name" value="ELYS"/>
    <property type="match status" value="1"/>
</dbReference>
<protein>
    <recommendedName>
        <fullName evidence="3">ELYS-like domain-containing protein</fullName>
    </recommendedName>
</protein>